<sequence>MVVKYYLARLVRNVPTFKDNCPGLEWVLSFCKRHSELTVCFASNIRRSRPPDLPPSKILNFDDSNLTDDPGKKRVLVKRGVKYTEKICNSSKSSTSLMFAGKVEGETLPPFVVYKSAFNTTYFTVVQRQRHIICMFSSKQYTYNI</sequence>
<evidence type="ECO:0000313" key="1">
    <source>
        <dbReference type="EMBL" id="KAJ8881795.1"/>
    </source>
</evidence>
<name>A0ABQ9HBZ6_9NEOP</name>
<comment type="caution">
    <text evidence="1">The sequence shown here is derived from an EMBL/GenBank/DDBJ whole genome shotgun (WGS) entry which is preliminary data.</text>
</comment>
<proteinExistence type="predicted"/>
<evidence type="ECO:0000313" key="2">
    <source>
        <dbReference type="Proteomes" id="UP001159363"/>
    </source>
</evidence>
<dbReference type="Proteomes" id="UP001159363">
    <property type="component" value="Chromosome 5"/>
</dbReference>
<protein>
    <recommendedName>
        <fullName evidence="3">Transposase</fullName>
    </recommendedName>
</protein>
<accession>A0ABQ9HBZ6</accession>
<keyword evidence="2" id="KW-1185">Reference proteome</keyword>
<evidence type="ECO:0008006" key="3">
    <source>
        <dbReference type="Google" id="ProtNLM"/>
    </source>
</evidence>
<gene>
    <name evidence="1" type="ORF">PR048_018281</name>
</gene>
<dbReference type="EMBL" id="JARBHB010000006">
    <property type="protein sequence ID" value="KAJ8881795.1"/>
    <property type="molecule type" value="Genomic_DNA"/>
</dbReference>
<reference evidence="1 2" key="1">
    <citation type="submission" date="2023-02" db="EMBL/GenBank/DDBJ databases">
        <title>LHISI_Scaffold_Assembly.</title>
        <authorList>
            <person name="Stuart O.P."/>
            <person name="Cleave R."/>
            <person name="Magrath M.J.L."/>
            <person name="Mikheyev A.S."/>
        </authorList>
    </citation>
    <scope>NUCLEOTIDE SEQUENCE [LARGE SCALE GENOMIC DNA]</scope>
    <source>
        <strain evidence="1">Daus_M_001</strain>
        <tissue evidence="1">Leg muscle</tissue>
    </source>
</reference>
<organism evidence="1 2">
    <name type="scientific">Dryococelus australis</name>
    <dbReference type="NCBI Taxonomy" id="614101"/>
    <lineage>
        <taxon>Eukaryota</taxon>
        <taxon>Metazoa</taxon>
        <taxon>Ecdysozoa</taxon>
        <taxon>Arthropoda</taxon>
        <taxon>Hexapoda</taxon>
        <taxon>Insecta</taxon>
        <taxon>Pterygota</taxon>
        <taxon>Neoptera</taxon>
        <taxon>Polyneoptera</taxon>
        <taxon>Phasmatodea</taxon>
        <taxon>Verophasmatodea</taxon>
        <taxon>Anareolatae</taxon>
        <taxon>Phasmatidae</taxon>
        <taxon>Eurycanthinae</taxon>
        <taxon>Dryococelus</taxon>
    </lineage>
</organism>